<reference evidence="4" key="1">
    <citation type="submission" date="2025-08" db="UniProtKB">
        <authorList>
            <consortium name="RefSeq"/>
        </authorList>
    </citation>
    <scope>IDENTIFICATION</scope>
</reference>
<dbReference type="PANTHER" id="PTHR43903">
    <property type="entry name" value="NEUROLIGIN"/>
    <property type="match status" value="1"/>
</dbReference>
<organism evidence="3 4">
    <name type="scientific">Aplysia californica</name>
    <name type="common">California sea hare</name>
    <dbReference type="NCBI Taxonomy" id="6500"/>
    <lineage>
        <taxon>Eukaryota</taxon>
        <taxon>Metazoa</taxon>
        <taxon>Spiralia</taxon>
        <taxon>Lophotrochozoa</taxon>
        <taxon>Mollusca</taxon>
        <taxon>Gastropoda</taxon>
        <taxon>Heterobranchia</taxon>
        <taxon>Euthyneura</taxon>
        <taxon>Tectipleura</taxon>
        <taxon>Aplysiida</taxon>
        <taxon>Aplysioidea</taxon>
        <taxon>Aplysiidae</taxon>
        <taxon>Aplysia</taxon>
    </lineage>
</organism>
<evidence type="ECO:0000313" key="4">
    <source>
        <dbReference type="RefSeq" id="XP_012938187.1"/>
    </source>
</evidence>
<evidence type="ECO:0000256" key="1">
    <source>
        <dbReference type="ARBA" id="ARBA00005964"/>
    </source>
</evidence>
<evidence type="ECO:0000259" key="2">
    <source>
        <dbReference type="Pfam" id="PF00135"/>
    </source>
</evidence>
<dbReference type="Gene3D" id="3.40.50.1820">
    <property type="entry name" value="alpha/beta hydrolase"/>
    <property type="match status" value="1"/>
</dbReference>
<dbReference type="Pfam" id="PF00135">
    <property type="entry name" value="COesterase"/>
    <property type="match status" value="1"/>
</dbReference>
<protein>
    <submittedName>
        <fullName evidence="4">Carboxylesterase 4A-like</fullName>
    </submittedName>
</protein>
<dbReference type="RefSeq" id="XP_012938187.1">
    <property type="nucleotide sequence ID" value="XM_013082733.1"/>
</dbReference>
<evidence type="ECO:0000313" key="3">
    <source>
        <dbReference type="Proteomes" id="UP000694888"/>
    </source>
</evidence>
<comment type="similarity">
    <text evidence="1">Belongs to the type-B carboxylesterase/lipase family.</text>
</comment>
<dbReference type="InterPro" id="IPR002018">
    <property type="entry name" value="CarbesteraseB"/>
</dbReference>
<keyword evidence="3" id="KW-1185">Reference proteome</keyword>
<dbReference type="GeneID" id="101864145"/>
<sequence>MVDLQTDTMFLVPAVQFARLLLQASDRTDVFLYLFDHYPKLRDPSSPFKGTNHALEMVYLLDKSPIFVSSGMLDYTAIDEPSEEPVFDVFAGALSTFAKTGDPSRVRPNGQTVSWPRYDREQEYYLAIAGDPQTRTRLAAKRVALWTEFLPTMKK</sequence>
<gene>
    <name evidence="4" type="primary">LOC101864145</name>
</gene>
<accession>A0ABM1A087</accession>
<name>A0ABM1A087_APLCA</name>
<dbReference type="InterPro" id="IPR051093">
    <property type="entry name" value="Neuroligin/BSAL"/>
</dbReference>
<dbReference type="Proteomes" id="UP000694888">
    <property type="component" value="Unplaced"/>
</dbReference>
<feature type="domain" description="Carboxylesterase type B" evidence="2">
    <location>
        <begin position="1"/>
        <end position="146"/>
    </location>
</feature>
<dbReference type="InterPro" id="IPR029058">
    <property type="entry name" value="AB_hydrolase_fold"/>
</dbReference>
<proteinExistence type="inferred from homology"/>
<dbReference type="SUPFAM" id="SSF53474">
    <property type="entry name" value="alpha/beta-Hydrolases"/>
    <property type="match status" value="1"/>
</dbReference>